<keyword evidence="1" id="KW-0812">Transmembrane</keyword>
<dbReference type="Proteomes" id="UP000215335">
    <property type="component" value="Unassembled WGS sequence"/>
</dbReference>
<evidence type="ECO:0000313" key="3">
    <source>
        <dbReference type="Proteomes" id="UP000215335"/>
    </source>
</evidence>
<evidence type="ECO:0000256" key="1">
    <source>
        <dbReference type="SAM" id="Phobius"/>
    </source>
</evidence>
<feature type="transmembrane region" description="Helical" evidence="1">
    <location>
        <begin position="46"/>
        <end position="66"/>
    </location>
</feature>
<organism evidence="2 3">
    <name type="scientific">Trichomalopsis sarcophagae</name>
    <dbReference type="NCBI Taxonomy" id="543379"/>
    <lineage>
        <taxon>Eukaryota</taxon>
        <taxon>Metazoa</taxon>
        <taxon>Ecdysozoa</taxon>
        <taxon>Arthropoda</taxon>
        <taxon>Hexapoda</taxon>
        <taxon>Insecta</taxon>
        <taxon>Pterygota</taxon>
        <taxon>Neoptera</taxon>
        <taxon>Endopterygota</taxon>
        <taxon>Hymenoptera</taxon>
        <taxon>Apocrita</taxon>
        <taxon>Proctotrupomorpha</taxon>
        <taxon>Chalcidoidea</taxon>
        <taxon>Pteromalidae</taxon>
        <taxon>Pteromalinae</taxon>
        <taxon>Trichomalopsis</taxon>
    </lineage>
</organism>
<sequence>MDNIFIKSQQIGYAQLSGFSFVQGWPLLLVIFAFCDVIKVYKNLDLLLDNMINTIAAVTSILKLRVFRMKPRALMTLINKILDDSRQTKKTIDESKVMMNNFDRSKSLGTFIIWMYNGILLTITFKPVFHACSKIDSVRREIVKFSKVCRLQSGNKVLIMTAMRRLIQNIEDGGDAVKTFHYGVMTIIMLISCGYYCITGEYLTSQSYTTVTQKYIFIFNKNSCLLWKYTTAFGTTFRFLNKKLSNLFWLNLKDQFVWRLEIVILKVSVDYNLRFNNFSLQIIKTSFSYLSLVRKVH</sequence>
<dbReference type="AlphaFoldDB" id="A0A232FJF2"/>
<evidence type="ECO:0000313" key="2">
    <source>
        <dbReference type="EMBL" id="OXU30437.1"/>
    </source>
</evidence>
<feature type="transmembrane region" description="Helical" evidence="1">
    <location>
        <begin position="108"/>
        <end position="129"/>
    </location>
</feature>
<reference evidence="2 3" key="1">
    <citation type="journal article" date="2017" name="Curr. Biol.">
        <title>The Evolution of Venom by Co-option of Single-Copy Genes.</title>
        <authorList>
            <person name="Martinson E.O."/>
            <person name="Mrinalini"/>
            <person name="Kelkar Y.D."/>
            <person name="Chang C.H."/>
            <person name="Werren J.H."/>
        </authorList>
    </citation>
    <scope>NUCLEOTIDE SEQUENCE [LARGE SCALE GENOMIC DNA]</scope>
    <source>
        <strain evidence="2 3">Alberta</strain>
        <tissue evidence="2">Whole body</tissue>
    </source>
</reference>
<keyword evidence="1" id="KW-0472">Membrane</keyword>
<gene>
    <name evidence="2" type="ORF">TSAR_011973</name>
</gene>
<keyword evidence="1" id="KW-1133">Transmembrane helix</keyword>
<protein>
    <submittedName>
        <fullName evidence="2">Uncharacterized protein</fullName>
    </submittedName>
</protein>
<comment type="caution">
    <text evidence="2">The sequence shown here is derived from an EMBL/GenBank/DDBJ whole genome shotgun (WGS) entry which is preliminary data.</text>
</comment>
<keyword evidence="3" id="KW-1185">Reference proteome</keyword>
<dbReference type="EMBL" id="NNAY01000159">
    <property type="protein sequence ID" value="OXU30437.1"/>
    <property type="molecule type" value="Genomic_DNA"/>
</dbReference>
<feature type="transmembrane region" description="Helical" evidence="1">
    <location>
        <begin position="180"/>
        <end position="198"/>
    </location>
</feature>
<feature type="transmembrane region" description="Helical" evidence="1">
    <location>
        <begin position="12"/>
        <end position="34"/>
    </location>
</feature>
<accession>A0A232FJF2</accession>
<proteinExistence type="predicted"/>
<name>A0A232FJF2_9HYME</name>